<proteinExistence type="predicted"/>
<evidence type="ECO:0000313" key="1">
    <source>
        <dbReference type="EMBL" id="RNA37195.1"/>
    </source>
</evidence>
<dbReference type="EMBL" id="REGN01001075">
    <property type="protein sequence ID" value="RNA37195.1"/>
    <property type="molecule type" value="Genomic_DNA"/>
</dbReference>
<evidence type="ECO:0000313" key="2">
    <source>
        <dbReference type="Proteomes" id="UP000276133"/>
    </source>
</evidence>
<protein>
    <submittedName>
        <fullName evidence="1">Uncharacterized protein</fullName>
    </submittedName>
</protein>
<keyword evidence="2" id="KW-1185">Reference proteome</keyword>
<dbReference type="AlphaFoldDB" id="A0A3M7SNB8"/>
<name>A0A3M7SNB8_BRAPC</name>
<sequence length="87" mass="10617">MILNYHNLVISCTFVFILPTFKTFGSVHYCFHYVIQKIPFLAYVFQDHRFKKKVQLGILVKKKQLFELVAMIKRYRIRNLYKMIRIN</sequence>
<dbReference type="Proteomes" id="UP000276133">
    <property type="component" value="Unassembled WGS sequence"/>
</dbReference>
<accession>A0A3M7SNB8</accession>
<reference evidence="1 2" key="1">
    <citation type="journal article" date="2018" name="Sci. Rep.">
        <title>Genomic signatures of local adaptation to the degree of environmental predictability in rotifers.</title>
        <authorList>
            <person name="Franch-Gras L."/>
            <person name="Hahn C."/>
            <person name="Garcia-Roger E.M."/>
            <person name="Carmona M.J."/>
            <person name="Serra M."/>
            <person name="Gomez A."/>
        </authorList>
    </citation>
    <scope>NUCLEOTIDE SEQUENCE [LARGE SCALE GENOMIC DNA]</scope>
    <source>
        <strain evidence="1">HYR1</strain>
    </source>
</reference>
<gene>
    <name evidence="1" type="ORF">BpHYR1_036646</name>
</gene>
<organism evidence="1 2">
    <name type="scientific">Brachionus plicatilis</name>
    <name type="common">Marine rotifer</name>
    <name type="synonym">Brachionus muelleri</name>
    <dbReference type="NCBI Taxonomy" id="10195"/>
    <lineage>
        <taxon>Eukaryota</taxon>
        <taxon>Metazoa</taxon>
        <taxon>Spiralia</taxon>
        <taxon>Gnathifera</taxon>
        <taxon>Rotifera</taxon>
        <taxon>Eurotatoria</taxon>
        <taxon>Monogononta</taxon>
        <taxon>Pseudotrocha</taxon>
        <taxon>Ploima</taxon>
        <taxon>Brachionidae</taxon>
        <taxon>Brachionus</taxon>
    </lineage>
</organism>
<comment type="caution">
    <text evidence="1">The sequence shown here is derived from an EMBL/GenBank/DDBJ whole genome shotgun (WGS) entry which is preliminary data.</text>
</comment>